<accession>A0AAV1ZPX5</accession>
<organism evidence="2 3">
    <name type="scientific">Larinioides sclopetarius</name>
    <dbReference type="NCBI Taxonomy" id="280406"/>
    <lineage>
        <taxon>Eukaryota</taxon>
        <taxon>Metazoa</taxon>
        <taxon>Ecdysozoa</taxon>
        <taxon>Arthropoda</taxon>
        <taxon>Chelicerata</taxon>
        <taxon>Arachnida</taxon>
        <taxon>Araneae</taxon>
        <taxon>Araneomorphae</taxon>
        <taxon>Entelegynae</taxon>
        <taxon>Araneoidea</taxon>
        <taxon>Araneidae</taxon>
        <taxon>Larinioides</taxon>
    </lineage>
</organism>
<comment type="caution">
    <text evidence="2">The sequence shown here is derived from an EMBL/GenBank/DDBJ whole genome shotgun (WGS) entry which is preliminary data.</text>
</comment>
<keyword evidence="3" id="KW-1185">Reference proteome</keyword>
<dbReference type="InterPro" id="IPR040676">
    <property type="entry name" value="DUF5641"/>
</dbReference>
<evidence type="ECO:0000313" key="2">
    <source>
        <dbReference type="EMBL" id="CAL1273839.1"/>
    </source>
</evidence>
<dbReference type="AlphaFoldDB" id="A0AAV1ZPX5"/>
<gene>
    <name evidence="2" type="ORF">LARSCL_LOCUS7119</name>
</gene>
<proteinExistence type="predicted"/>
<reference evidence="2 3" key="1">
    <citation type="submission" date="2024-04" db="EMBL/GenBank/DDBJ databases">
        <authorList>
            <person name="Rising A."/>
            <person name="Reimegard J."/>
            <person name="Sonavane S."/>
            <person name="Akerstrom W."/>
            <person name="Nylinder S."/>
            <person name="Hedman E."/>
            <person name="Kallberg Y."/>
        </authorList>
    </citation>
    <scope>NUCLEOTIDE SEQUENCE [LARGE SCALE GENOMIC DNA]</scope>
</reference>
<dbReference type="Proteomes" id="UP001497382">
    <property type="component" value="Unassembled WGS sequence"/>
</dbReference>
<evidence type="ECO:0000313" key="3">
    <source>
        <dbReference type="Proteomes" id="UP001497382"/>
    </source>
</evidence>
<dbReference type="EMBL" id="CAXIEN010000071">
    <property type="protein sequence ID" value="CAL1273839.1"/>
    <property type="molecule type" value="Genomic_DNA"/>
</dbReference>
<feature type="domain" description="DUF5641" evidence="1">
    <location>
        <begin position="27"/>
        <end position="71"/>
    </location>
</feature>
<dbReference type="Pfam" id="PF18701">
    <property type="entry name" value="DUF5641"/>
    <property type="match status" value="1"/>
</dbReference>
<protein>
    <recommendedName>
        <fullName evidence="1">DUF5641 domain-containing protein</fullName>
    </recommendedName>
</protein>
<name>A0AAV1ZPX5_9ARAC</name>
<sequence length="73" mass="8182">MEISRCSGTWVELNELFLENMDSSESLTPQPNLQKGQLVLLKDGNKPLQWNLGRIERVIPGEDGLIRVADTST</sequence>
<evidence type="ECO:0000259" key="1">
    <source>
        <dbReference type="Pfam" id="PF18701"/>
    </source>
</evidence>